<feature type="transmembrane region" description="Helical" evidence="6">
    <location>
        <begin position="72"/>
        <end position="100"/>
    </location>
</feature>
<dbReference type="PANTHER" id="PTHR37693">
    <property type="entry name" value="PHOSPHATIDYLGLYCEROL LYSYLTRANSFERASE"/>
    <property type="match status" value="1"/>
</dbReference>
<feature type="transmembrane region" description="Helical" evidence="6">
    <location>
        <begin position="146"/>
        <end position="165"/>
    </location>
</feature>
<dbReference type="PANTHER" id="PTHR37693:SF1">
    <property type="entry name" value="INTEGRAL MEMBRANE PROTEIN"/>
    <property type="match status" value="1"/>
</dbReference>
<evidence type="ECO:0000313" key="7">
    <source>
        <dbReference type="EMBL" id="AJE15941.1"/>
    </source>
</evidence>
<feature type="transmembrane region" description="Helical" evidence="6">
    <location>
        <begin position="214"/>
        <end position="234"/>
    </location>
</feature>
<dbReference type="GO" id="GO:0005886">
    <property type="term" value="C:plasma membrane"/>
    <property type="evidence" value="ECO:0007669"/>
    <property type="project" value="UniProtKB-SubCell"/>
</dbReference>
<feature type="transmembrane region" description="Helical" evidence="6">
    <location>
        <begin position="246"/>
        <end position="265"/>
    </location>
</feature>
<feature type="transmembrane region" description="Helical" evidence="6">
    <location>
        <begin position="302"/>
        <end position="321"/>
    </location>
</feature>
<evidence type="ECO:0000256" key="2">
    <source>
        <dbReference type="ARBA" id="ARBA00022475"/>
    </source>
</evidence>
<feature type="transmembrane region" description="Helical" evidence="6">
    <location>
        <begin position="6"/>
        <end position="27"/>
    </location>
</feature>
<dbReference type="Pfam" id="PF03706">
    <property type="entry name" value="LPG_synthase_TM"/>
    <property type="match status" value="1"/>
</dbReference>
<evidence type="ECO:0000313" key="8">
    <source>
        <dbReference type="EMBL" id="SDM08354.1"/>
    </source>
</evidence>
<keyword evidence="3 6" id="KW-0812">Transmembrane</keyword>
<dbReference type="AlphaFoldDB" id="A0A8D3Y293"/>
<dbReference type="KEGG" id="pbm:CL52_13175"/>
<accession>A0A8D3Y293</accession>
<feature type="transmembrane region" description="Helical" evidence="6">
    <location>
        <begin position="121"/>
        <end position="140"/>
    </location>
</feature>
<reference evidence="7 9" key="3">
    <citation type="journal article" name="Genome Announc.">
        <title>Complete Genome Sequence of Pseudomonas balearica DSM 6083T.</title>
        <authorList>
            <person name="Bennasar-Figueras A."/>
            <person name="Salva-Serra F."/>
            <person name="Jaen-Luchoro D."/>
            <person name="Segui C."/>
            <person name="Aliaga F."/>
            <person name="Busquets A."/>
            <person name="Gomila M."/>
            <person name="Moore E.R."/>
            <person name="Lalucat J."/>
        </authorList>
    </citation>
    <scope>NUCLEOTIDE SEQUENCE [LARGE SCALE GENOMIC DNA]</scope>
    <source>
        <strain evidence="9">DSM 6083</strain>
        <strain evidence="7">DSM6083</strain>
    </source>
</reference>
<sequence length="332" mass="36350">MSRGWWLLGGALVGAALIPLLLGGTGLFERLLQFSPQLLFMMLGMVLLGWYLNAFRLRLLVGRRLLGQRRAFGIVMATEFAICATPGGAGGPITLMALLMRQGVTPAKGTATYAVEQLSDLLFFACALVGVLIYAMTHALNAQMASLLGVSAALLLGVIVLLGLLGRFHRQVFRINGWIVRRFGMQAQRRRHWARKVLRFRNALLECFSLPRRVLLGVFGLTTLHWLLRFSVLYLTLHGLGSDLAWAWTFLVQMLALTAGQLSLLPGGAGSAELASAALLTPLVGKSTSAAAILIWRFVTYYFYLIAGAPVFLHLAGRPLFNRLVRARQCQG</sequence>
<evidence type="ECO:0000256" key="3">
    <source>
        <dbReference type="ARBA" id="ARBA00022692"/>
    </source>
</evidence>
<name>A0A8D3Y293_9GAMM</name>
<keyword evidence="10" id="KW-1185">Reference proteome</keyword>
<evidence type="ECO:0000256" key="1">
    <source>
        <dbReference type="ARBA" id="ARBA00004651"/>
    </source>
</evidence>
<comment type="subcellular location">
    <subcellularLocation>
        <location evidence="1">Cell membrane</location>
        <topology evidence="1">Multi-pass membrane protein</topology>
    </subcellularLocation>
</comment>
<dbReference type="RefSeq" id="WP_041109306.1">
    <property type="nucleotide sequence ID" value="NZ_CP007511.1"/>
</dbReference>
<evidence type="ECO:0000313" key="10">
    <source>
        <dbReference type="Proteomes" id="UP000182276"/>
    </source>
</evidence>
<evidence type="ECO:0000313" key="9">
    <source>
        <dbReference type="Proteomes" id="UP000031271"/>
    </source>
</evidence>
<dbReference type="GeneID" id="77260854"/>
<protein>
    <submittedName>
        <fullName evidence="7">Membrane protein</fullName>
    </submittedName>
</protein>
<evidence type="ECO:0000256" key="6">
    <source>
        <dbReference type="SAM" id="Phobius"/>
    </source>
</evidence>
<organism evidence="7 9">
    <name type="scientific">Stutzerimonas balearica DSM 6083</name>
    <dbReference type="NCBI Taxonomy" id="1123016"/>
    <lineage>
        <taxon>Bacteria</taxon>
        <taxon>Pseudomonadati</taxon>
        <taxon>Pseudomonadota</taxon>
        <taxon>Gammaproteobacteria</taxon>
        <taxon>Pseudomonadales</taxon>
        <taxon>Pseudomonadaceae</taxon>
        <taxon>Stutzerimonas</taxon>
    </lineage>
</organism>
<dbReference type="InterPro" id="IPR022791">
    <property type="entry name" value="L-PG_synthase/AglD"/>
</dbReference>
<proteinExistence type="predicted"/>
<dbReference type="EMBL" id="FNHO01000002">
    <property type="protein sequence ID" value="SDM08354.1"/>
    <property type="molecule type" value="Genomic_DNA"/>
</dbReference>
<reference evidence="8 10" key="2">
    <citation type="submission" date="2016-10" db="EMBL/GenBank/DDBJ databases">
        <authorList>
            <person name="Varghese N."/>
            <person name="Submissions S."/>
        </authorList>
    </citation>
    <scope>NUCLEOTIDE SEQUENCE [LARGE SCALE GENOMIC DNA]</scope>
    <source>
        <strain evidence="8 10">DSM 6083</strain>
    </source>
</reference>
<dbReference type="Proteomes" id="UP000182276">
    <property type="component" value="Unassembled WGS sequence"/>
</dbReference>
<keyword evidence="2" id="KW-1003">Cell membrane</keyword>
<evidence type="ECO:0000256" key="4">
    <source>
        <dbReference type="ARBA" id="ARBA00022989"/>
    </source>
</evidence>
<dbReference type="Proteomes" id="UP000031271">
    <property type="component" value="Chromosome"/>
</dbReference>
<keyword evidence="5 6" id="KW-0472">Membrane</keyword>
<dbReference type="EMBL" id="CP007511">
    <property type="protein sequence ID" value="AJE15941.1"/>
    <property type="molecule type" value="Genomic_DNA"/>
</dbReference>
<dbReference type="NCBIfam" id="TIGR00374">
    <property type="entry name" value="flippase-like domain"/>
    <property type="match status" value="1"/>
</dbReference>
<feature type="transmembrane region" description="Helical" evidence="6">
    <location>
        <begin position="34"/>
        <end position="52"/>
    </location>
</feature>
<evidence type="ECO:0000256" key="5">
    <source>
        <dbReference type="ARBA" id="ARBA00023136"/>
    </source>
</evidence>
<gene>
    <name evidence="7" type="ORF">CL52_13175</name>
    <name evidence="8" type="ORF">SAMN05660875_102117</name>
</gene>
<keyword evidence="4 6" id="KW-1133">Transmembrane helix</keyword>
<reference evidence="9" key="1">
    <citation type="submission" date="2014-03" db="EMBL/GenBank/DDBJ databases">
        <title>Complete genome of Pseudomonas balearica DSM 6083T, a sewage water isolate from an enrichment with 2-methylnaphthalene.</title>
        <authorList>
            <person name="Salva-Serra F."/>
            <person name="Jaen-Luchoro D."/>
            <person name="Busquets A."/>
            <person name="Pena A."/>
            <person name="Gomila M."/>
            <person name="Bosch R."/>
            <person name="Nogales B."/>
            <person name="Garcia-Valdes E."/>
            <person name="Lalucat J."/>
            <person name="Bennasar A."/>
        </authorList>
    </citation>
    <scope>NUCLEOTIDE SEQUENCE [LARGE SCALE GENOMIC DNA]</scope>
    <source>
        <strain evidence="9">DSM 6083</strain>
    </source>
</reference>